<protein>
    <submittedName>
        <fullName evidence="3">RNA-binding protein YlmH, contains S4-like domain</fullName>
    </submittedName>
</protein>
<accession>A0A1M4SA82</accession>
<dbReference type="InterPro" id="IPR012677">
    <property type="entry name" value="Nucleotide-bd_a/b_plait_sf"/>
</dbReference>
<dbReference type="PANTHER" id="PTHR13633">
    <property type="entry name" value="MITOCHONDRIAL TRANSCRIPTION RESCUE FACTOR 1"/>
    <property type="match status" value="1"/>
</dbReference>
<dbReference type="Gene3D" id="3.30.70.330">
    <property type="match status" value="1"/>
</dbReference>
<evidence type="ECO:0000259" key="2">
    <source>
        <dbReference type="SMART" id="SM00363"/>
    </source>
</evidence>
<dbReference type="Proteomes" id="UP000184114">
    <property type="component" value="Unassembled WGS sequence"/>
</dbReference>
<proteinExistence type="predicted"/>
<name>A0A1M4SA82_9FIRM</name>
<dbReference type="EMBL" id="FQTY01000001">
    <property type="protein sequence ID" value="SHE28957.1"/>
    <property type="molecule type" value="Genomic_DNA"/>
</dbReference>
<dbReference type="Gene3D" id="3.10.290.10">
    <property type="entry name" value="RNA-binding S4 domain"/>
    <property type="match status" value="1"/>
</dbReference>
<organism evidence="3 4">
    <name type="scientific">Tissierella praeacuta DSM 18095</name>
    <dbReference type="NCBI Taxonomy" id="1123404"/>
    <lineage>
        <taxon>Bacteria</taxon>
        <taxon>Bacillati</taxon>
        <taxon>Bacillota</taxon>
        <taxon>Tissierellia</taxon>
        <taxon>Tissierellales</taxon>
        <taxon>Tissierellaceae</taxon>
        <taxon>Tissierella</taxon>
    </lineage>
</organism>
<dbReference type="GeneID" id="90994886"/>
<dbReference type="RefSeq" id="WP_084725022.1">
    <property type="nucleotide sequence ID" value="NZ_FQTY01000001.1"/>
</dbReference>
<dbReference type="InterPro" id="IPR002942">
    <property type="entry name" value="S4_RNA-bd"/>
</dbReference>
<dbReference type="Gene3D" id="3.30.1370.160">
    <property type="match status" value="1"/>
</dbReference>
<sequence length="261" mass="29832">MKIDRDKYISHIRDNDKKISMRRIIDKVEIVSNNHSHEFTDFFDPYERLLARSILNRFMEIDYLESGGVSQAERQIIAIYPSYCNPNDIQLNIICLRISGDLEGLSHKDFLGAILNLGIKRAKIGDILVHENYTDVMVKKEIGDFLLINLEKVANRNIKVEERSLESISAVEYLYKEINKTLSSYRLDVFISSSYNLSRQESIAIIKSGNVKVNWEPINKSAKEIAVGDIISVRGYGRSILHSVEGLSKKGKIKATIRILI</sequence>
<keyword evidence="4" id="KW-1185">Reference proteome</keyword>
<dbReference type="InterPro" id="IPR036986">
    <property type="entry name" value="S4_RNA-bd_sf"/>
</dbReference>
<dbReference type="PANTHER" id="PTHR13633:SF3">
    <property type="entry name" value="MITOCHONDRIAL TRANSCRIPTION RESCUE FACTOR 1"/>
    <property type="match status" value="1"/>
</dbReference>
<keyword evidence="1" id="KW-0694">RNA-binding</keyword>
<dbReference type="InterPro" id="IPR040591">
    <property type="entry name" value="RqcP2_RBD"/>
</dbReference>
<dbReference type="PROSITE" id="PS50889">
    <property type="entry name" value="S4"/>
    <property type="match status" value="1"/>
</dbReference>
<dbReference type="Pfam" id="PF17774">
    <property type="entry name" value="YlmH_RBD"/>
    <property type="match status" value="1"/>
</dbReference>
<dbReference type="Pfam" id="PF01479">
    <property type="entry name" value="S4"/>
    <property type="match status" value="1"/>
</dbReference>
<evidence type="ECO:0000313" key="3">
    <source>
        <dbReference type="EMBL" id="SHE28957.1"/>
    </source>
</evidence>
<dbReference type="AlphaFoldDB" id="A0A1M4SA82"/>
<evidence type="ECO:0000256" key="1">
    <source>
        <dbReference type="PROSITE-ProRule" id="PRU00182"/>
    </source>
</evidence>
<evidence type="ECO:0000313" key="4">
    <source>
        <dbReference type="Proteomes" id="UP000184114"/>
    </source>
</evidence>
<reference evidence="4" key="1">
    <citation type="submission" date="2016-11" db="EMBL/GenBank/DDBJ databases">
        <authorList>
            <person name="Varghese N."/>
            <person name="Submissions S."/>
        </authorList>
    </citation>
    <scope>NUCLEOTIDE SEQUENCE [LARGE SCALE GENOMIC DNA]</scope>
    <source>
        <strain evidence="4">DSM 18095</strain>
    </source>
</reference>
<dbReference type="GO" id="GO:0003723">
    <property type="term" value="F:RNA binding"/>
    <property type="evidence" value="ECO:0007669"/>
    <property type="project" value="UniProtKB-KW"/>
</dbReference>
<dbReference type="CDD" id="cd00165">
    <property type="entry name" value="S4"/>
    <property type="match status" value="1"/>
</dbReference>
<gene>
    <name evidence="3" type="ORF">SAMN02745784_00192</name>
</gene>
<feature type="domain" description="RNA-binding S4" evidence="2">
    <location>
        <begin position="185"/>
        <end position="245"/>
    </location>
</feature>
<dbReference type="SUPFAM" id="SSF55174">
    <property type="entry name" value="Alpha-L RNA-binding motif"/>
    <property type="match status" value="1"/>
</dbReference>
<dbReference type="SMART" id="SM00363">
    <property type="entry name" value="S4"/>
    <property type="match status" value="1"/>
</dbReference>
<dbReference type="STRING" id="1123404.SAMN02745784_00192"/>